<keyword evidence="2" id="KW-1185">Reference proteome</keyword>
<dbReference type="RefSeq" id="WP_307410232.1">
    <property type="nucleotide sequence ID" value="NZ_JAUSUR010000007.1"/>
</dbReference>
<accession>A0ABU0E6J9</accession>
<gene>
    <name evidence="1" type="ORF">J2S15_003283</name>
</gene>
<name>A0ABU0E6J9_9FIRM</name>
<evidence type="ECO:0000313" key="2">
    <source>
        <dbReference type="Proteomes" id="UP001230220"/>
    </source>
</evidence>
<proteinExistence type="predicted"/>
<dbReference type="EMBL" id="JAUSUR010000007">
    <property type="protein sequence ID" value="MDQ0362529.1"/>
    <property type="molecule type" value="Genomic_DNA"/>
</dbReference>
<evidence type="ECO:0000313" key="1">
    <source>
        <dbReference type="EMBL" id="MDQ0362529.1"/>
    </source>
</evidence>
<protein>
    <submittedName>
        <fullName evidence="1">Uncharacterized protein</fullName>
    </submittedName>
</protein>
<reference evidence="1 2" key="1">
    <citation type="submission" date="2023-07" db="EMBL/GenBank/DDBJ databases">
        <title>Genomic Encyclopedia of Type Strains, Phase IV (KMG-IV): sequencing the most valuable type-strain genomes for metagenomic binning, comparative biology and taxonomic classification.</title>
        <authorList>
            <person name="Goeker M."/>
        </authorList>
    </citation>
    <scope>NUCLEOTIDE SEQUENCE [LARGE SCALE GENOMIC DNA]</scope>
    <source>
        <strain evidence="1 2">DSM 16784</strain>
    </source>
</reference>
<dbReference type="Proteomes" id="UP001230220">
    <property type="component" value="Unassembled WGS sequence"/>
</dbReference>
<sequence>MKTIAQANSKHNHIVVMRVFTISFDRLLEHNVTIIAESEQHAMDIFYKNIEEYISRKPNEEYTTIHNIVVETNSF</sequence>
<comment type="caution">
    <text evidence="1">The sequence shown here is derived from an EMBL/GenBank/DDBJ whole genome shotgun (WGS) entry which is preliminary data.</text>
</comment>
<organism evidence="1 2">
    <name type="scientific">Breznakia pachnodae</name>
    <dbReference type="NCBI Taxonomy" id="265178"/>
    <lineage>
        <taxon>Bacteria</taxon>
        <taxon>Bacillati</taxon>
        <taxon>Bacillota</taxon>
        <taxon>Erysipelotrichia</taxon>
        <taxon>Erysipelotrichales</taxon>
        <taxon>Erysipelotrichaceae</taxon>
        <taxon>Breznakia</taxon>
    </lineage>
</organism>